<reference evidence="1 2" key="1">
    <citation type="submission" date="2022-10" db="EMBL/GenBank/DDBJ databases">
        <title>Paucibacter sp. hw1 Genome sequencing.</title>
        <authorList>
            <person name="Park S."/>
        </authorList>
    </citation>
    <scope>NUCLEOTIDE SEQUENCE [LARGE SCALE GENOMIC DNA]</scope>
    <source>
        <strain evidence="2">hw1</strain>
    </source>
</reference>
<keyword evidence="2" id="KW-1185">Reference proteome</keyword>
<accession>A0ABT5KEK8</accession>
<proteinExistence type="predicted"/>
<evidence type="ECO:0000313" key="2">
    <source>
        <dbReference type="Proteomes" id="UP001221189"/>
    </source>
</evidence>
<dbReference type="Proteomes" id="UP001221189">
    <property type="component" value="Unassembled WGS sequence"/>
</dbReference>
<evidence type="ECO:0000313" key="1">
    <source>
        <dbReference type="EMBL" id="MDC8771256.1"/>
    </source>
</evidence>
<gene>
    <name evidence="1" type="ORF">PRZ03_06710</name>
</gene>
<organism evidence="1 2">
    <name type="scientific">Roseateles albus</name>
    <dbReference type="NCBI Taxonomy" id="2987525"/>
    <lineage>
        <taxon>Bacteria</taxon>
        <taxon>Pseudomonadati</taxon>
        <taxon>Pseudomonadota</taxon>
        <taxon>Betaproteobacteria</taxon>
        <taxon>Burkholderiales</taxon>
        <taxon>Sphaerotilaceae</taxon>
        <taxon>Roseateles</taxon>
    </lineage>
</organism>
<name>A0ABT5KEK8_9BURK</name>
<dbReference type="RefSeq" id="WP_263533125.1">
    <property type="nucleotide sequence ID" value="NZ_JAQQXT010000003.1"/>
</dbReference>
<protein>
    <submittedName>
        <fullName evidence="1">Uncharacterized protein</fullName>
    </submittedName>
</protein>
<dbReference type="EMBL" id="JAQQXT010000003">
    <property type="protein sequence ID" value="MDC8771256.1"/>
    <property type="molecule type" value="Genomic_DNA"/>
</dbReference>
<sequence>MPPIKPSPLRRLLTQRPVRPEHERARALIAAIDAGGIPLYPAKVNQIARDLGLEVSRDAPVEVTIARLRSLLRA</sequence>
<comment type="caution">
    <text evidence="1">The sequence shown here is derived from an EMBL/GenBank/DDBJ whole genome shotgun (WGS) entry which is preliminary data.</text>
</comment>